<dbReference type="Proteomes" id="UP001558652">
    <property type="component" value="Unassembled WGS sequence"/>
</dbReference>
<evidence type="ECO:0000256" key="1">
    <source>
        <dbReference type="SAM" id="SignalP"/>
    </source>
</evidence>
<evidence type="ECO:0000313" key="3">
    <source>
        <dbReference type="EMBL" id="KAL1129310.1"/>
    </source>
</evidence>
<dbReference type="InterPro" id="IPR000072">
    <property type="entry name" value="PDGF/VEGF_dom"/>
</dbReference>
<feature type="chain" id="PRO_5044794627" description="Platelet-derived growth factor (PDGF) family profile domain-containing protein" evidence="1">
    <location>
        <begin position="22"/>
        <end position="141"/>
    </location>
</feature>
<protein>
    <recommendedName>
        <fullName evidence="2">Platelet-derived growth factor (PDGF) family profile domain-containing protein</fullName>
    </recommendedName>
</protein>
<dbReference type="SUPFAM" id="SSF57501">
    <property type="entry name" value="Cystine-knot cytokines"/>
    <property type="match status" value="1"/>
</dbReference>
<sequence length="141" mass="15991">MFLTWLLRLMLLSSLACWTVCRPRSDLEDDKRAYEETYNAWKDFKCSKPAPVVLPASYLLGVPRSRIFKPREAILRRCSSLCGVCEGENEVCGPKKWTDVKLCFVDIGVTVKGGVHHGYRCINEKHHISCGCVPKDAMSPR</sequence>
<dbReference type="PANTHER" id="PTHR21719">
    <property type="entry name" value="FI06402P-RELATED"/>
    <property type="match status" value="1"/>
</dbReference>
<dbReference type="PANTHER" id="PTHR21719:SF1">
    <property type="entry name" value="FI06402P-RELATED"/>
    <property type="match status" value="1"/>
</dbReference>
<keyword evidence="4" id="KW-1185">Reference proteome</keyword>
<dbReference type="PROSITE" id="PS50278">
    <property type="entry name" value="PDGF_2"/>
    <property type="match status" value="1"/>
</dbReference>
<feature type="domain" description="Platelet-derived growth factor (PDGF) family profile" evidence="2">
    <location>
        <begin position="48"/>
        <end position="137"/>
    </location>
</feature>
<evidence type="ECO:0000259" key="2">
    <source>
        <dbReference type="PROSITE" id="PS50278"/>
    </source>
</evidence>
<dbReference type="EMBL" id="JBFDAA010000009">
    <property type="protein sequence ID" value="KAL1129310.1"/>
    <property type="molecule type" value="Genomic_DNA"/>
</dbReference>
<reference evidence="3 4" key="1">
    <citation type="submission" date="2024-07" db="EMBL/GenBank/DDBJ databases">
        <title>Chromosome-level genome assembly of the water stick insect Ranatra chinensis (Heteroptera: Nepidae).</title>
        <authorList>
            <person name="Liu X."/>
        </authorList>
    </citation>
    <scope>NUCLEOTIDE SEQUENCE [LARGE SCALE GENOMIC DNA]</scope>
    <source>
        <strain evidence="3">Cailab_2021Rc</strain>
        <tissue evidence="3">Muscle</tissue>
    </source>
</reference>
<comment type="caution">
    <text evidence="3">The sequence shown here is derived from an EMBL/GenBank/DDBJ whole genome shotgun (WGS) entry which is preliminary data.</text>
</comment>
<name>A0ABD0YDC2_9HEMI</name>
<organism evidence="3 4">
    <name type="scientific">Ranatra chinensis</name>
    <dbReference type="NCBI Taxonomy" id="642074"/>
    <lineage>
        <taxon>Eukaryota</taxon>
        <taxon>Metazoa</taxon>
        <taxon>Ecdysozoa</taxon>
        <taxon>Arthropoda</taxon>
        <taxon>Hexapoda</taxon>
        <taxon>Insecta</taxon>
        <taxon>Pterygota</taxon>
        <taxon>Neoptera</taxon>
        <taxon>Paraneoptera</taxon>
        <taxon>Hemiptera</taxon>
        <taxon>Heteroptera</taxon>
        <taxon>Panheteroptera</taxon>
        <taxon>Nepomorpha</taxon>
        <taxon>Nepidae</taxon>
        <taxon>Ranatrinae</taxon>
        <taxon>Ranatra</taxon>
    </lineage>
</organism>
<dbReference type="Gene3D" id="2.10.90.10">
    <property type="entry name" value="Cystine-knot cytokines"/>
    <property type="match status" value="1"/>
</dbReference>
<feature type="signal peptide" evidence="1">
    <location>
        <begin position="1"/>
        <end position="21"/>
    </location>
</feature>
<gene>
    <name evidence="3" type="ORF">AAG570_013839</name>
</gene>
<evidence type="ECO:0000313" key="4">
    <source>
        <dbReference type="Proteomes" id="UP001558652"/>
    </source>
</evidence>
<proteinExistence type="predicted"/>
<dbReference type="AlphaFoldDB" id="A0ABD0YDC2"/>
<accession>A0ABD0YDC2</accession>
<dbReference type="InterPro" id="IPR029034">
    <property type="entry name" value="Cystine-knot_cytokine"/>
</dbReference>
<keyword evidence="1" id="KW-0732">Signal</keyword>